<dbReference type="OrthoDB" id="5116822at2"/>
<feature type="compositionally biased region" description="Polar residues" evidence="1">
    <location>
        <begin position="292"/>
        <end position="302"/>
    </location>
</feature>
<dbReference type="AlphaFoldDB" id="A0A1G7QIX7"/>
<keyword evidence="2" id="KW-0472">Membrane</keyword>
<feature type="transmembrane region" description="Helical" evidence="2">
    <location>
        <begin position="21"/>
        <end position="43"/>
    </location>
</feature>
<evidence type="ECO:0000256" key="2">
    <source>
        <dbReference type="SAM" id="Phobius"/>
    </source>
</evidence>
<reference evidence="3 4" key="1">
    <citation type="submission" date="2016-10" db="EMBL/GenBank/DDBJ databases">
        <authorList>
            <person name="de Groot N.N."/>
        </authorList>
    </citation>
    <scope>NUCLEOTIDE SEQUENCE [LARGE SCALE GENOMIC DNA]</scope>
    <source>
        <strain evidence="3 4">CGMCC 4.1859</strain>
    </source>
</reference>
<protein>
    <submittedName>
        <fullName evidence="3">Uncharacterized protein</fullName>
    </submittedName>
</protein>
<proteinExistence type="predicted"/>
<dbReference type="EMBL" id="FNAX01000013">
    <property type="protein sequence ID" value="SDF98436.1"/>
    <property type="molecule type" value="Genomic_DNA"/>
</dbReference>
<feature type="region of interest" description="Disordered" evidence="1">
    <location>
        <begin position="283"/>
        <end position="302"/>
    </location>
</feature>
<organism evidence="3 4">
    <name type="scientific">Streptomyces griseoaurantiacus</name>
    <dbReference type="NCBI Taxonomy" id="68213"/>
    <lineage>
        <taxon>Bacteria</taxon>
        <taxon>Bacillati</taxon>
        <taxon>Actinomycetota</taxon>
        <taxon>Actinomycetes</taxon>
        <taxon>Kitasatosporales</taxon>
        <taxon>Streptomycetaceae</taxon>
        <taxon>Streptomyces</taxon>
        <taxon>Streptomyces aurantiacus group</taxon>
    </lineage>
</organism>
<evidence type="ECO:0000256" key="1">
    <source>
        <dbReference type="SAM" id="MobiDB-lite"/>
    </source>
</evidence>
<feature type="region of interest" description="Disordered" evidence="1">
    <location>
        <begin position="46"/>
        <end position="72"/>
    </location>
</feature>
<keyword evidence="2" id="KW-1133">Transmembrane helix</keyword>
<evidence type="ECO:0000313" key="3">
    <source>
        <dbReference type="EMBL" id="SDF98436.1"/>
    </source>
</evidence>
<name>A0A1G7QIX7_9ACTN</name>
<sequence>MAVHTARDIILHGANSRTVSLKAALIFLVTMVGLVVCGTTVWLQNRGADGDDKAPQPAADTRPRPAPSDAPPVLVTSVTGPASDLAGGDFALPVELRMSPTELSRFGSDVAANSDAFDSWYARHGATVLESATITLALRGNASEQVQITDVNVHKKCGPPLDGTFFTGYTQGSGDTVALGLDLDAAEPQAQLRARTGGGLTWTGRDYFKERTLTLKPGERETLSIGVTTTRHRCSFTLELVVATAKGVLTQQVDRQGKPFTLTAKALPGGRPPAGYRAAYEERADGWHSVDPGTTPTKGGDQ</sequence>
<evidence type="ECO:0000313" key="4">
    <source>
        <dbReference type="Proteomes" id="UP000198614"/>
    </source>
</evidence>
<dbReference type="Proteomes" id="UP000198614">
    <property type="component" value="Unassembled WGS sequence"/>
</dbReference>
<accession>A0A1G7QIX7</accession>
<keyword evidence="2" id="KW-0812">Transmembrane</keyword>
<gene>
    <name evidence="3" type="ORF">SAMN05216260_1137</name>
</gene>